<organism evidence="4 5">
    <name type="scientific">Marinobacter segnicrescens</name>
    <dbReference type="NCBI Taxonomy" id="430453"/>
    <lineage>
        <taxon>Bacteria</taxon>
        <taxon>Pseudomonadati</taxon>
        <taxon>Pseudomonadota</taxon>
        <taxon>Gammaproteobacteria</taxon>
        <taxon>Pseudomonadales</taxon>
        <taxon>Marinobacteraceae</taxon>
        <taxon>Marinobacter</taxon>
    </lineage>
</organism>
<dbReference type="Pfam" id="PF01522">
    <property type="entry name" value="Polysacc_deac_1"/>
    <property type="match status" value="1"/>
</dbReference>
<dbReference type="PANTHER" id="PTHR34216">
    <property type="match status" value="1"/>
</dbReference>
<dbReference type="Gene3D" id="3.20.20.370">
    <property type="entry name" value="Glycoside hydrolase/deacetylase"/>
    <property type="match status" value="1"/>
</dbReference>
<dbReference type="OrthoDB" id="9814639at2"/>
<dbReference type="Proteomes" id="UP000198762">
    <property type="component" value="Unassembled WGS sequence"/>
</dbReference>
<accession>A0A1H9YSA9</accession>
<evidence type="ECO:0000313" key="5">
    <source>
        <dbReference type="Proteomes" id="UP000198762"/>
    </source>
</evidence>
<dbReference type="EMBL" id="FOHZ01000001">
    <property type="protein sequence ID" value="SES72031.1"/>
    <property type="molecule type" value="Genomic_DNA"/>
</dbReference>
<evidence type="ECO:0000259" key="3">
    <source>
        <dbReference type="PROSITE" id="PS51677"/>
    </source>
</evidence>
<reference evidence="5" key="1">
    <citation type="submission" date="2016-10" db="EMBL/GenBank/DDBJ databases">
        <authorList>
            <person name="Varghese N."/>
            <person name="Submissions S."/>
        </authorList>
    </citation>
    <scope>NUCLEOTIDE SEQUENCE [LARGE SCALE GENOMIC DNA]</scope>
    <source>
        <strain evidence="5">CGMCC 1.6489</strain>
    </source>
</reference>
<dbReference type="GO" id="GO:0016810">
    <property type="term" value="F:hydrolase activity, acting on carbon-nitrogen (but not peptide) bonds"/>
    <property type="evidence" value="ECO:0007669"/>
    <property type="project" value="InterPro"/>
</dbReference>
<dbReference type="InterPro" id="IPR051398">
    <property type="entry name" value="Polysacch_Deacetylase"/>
</dbReference>
<evidence type="ECO:0000313" key="4">
    <source>
        <dbReference type="EMBL" id="SES72031.1"/>
    </source>
</evidence>
<evidence type="ECO:0000256" key="2">
    <source>
        <dbReference type="ARBA" id="ARBA00022729"/>
    </source>
</evidence>
<dbReference type="GO" id="GO:0005975">
    <property type="term" value="P:carbohydrate metabolic process"/>
    <property type="evidence" value="ECO:0007669"/>
    <property type="project" value="InterPro"/>
</dbReference>
<dbReference type="AlphaFoldDB" id="A0A1H9YSA9"/>
<dbReference type="SUPFAM" id="SSF88713">
    <property type="entry name" value="Glycoside hydrolase/deacetylase"/>
    <property type="match status" value="1"/>
</dbReference>
<gene>
    <name evidence="4" type="ORF">SAMN04487962_101315</name>
</gene>
<dbReference type="PANTHER" id="PTHR34216:SF3">
    <property type="entry name" value="POLY-BETA-1,6-N-ACETYL-D-GLUCOSAMINE N-DEACETYLASE"/>
    <property type="match status" value="1"/>
</dbReference>
<dbReference type="STRING" id="430453.SAMN04487962_101315"/>
<dbReference type="GO" id="GO:0005576">
    <property type="term" value="C:extracellular region"/>
    <property type="evidence" value="ECO:0007669"/>
    <property type="project" value="UniProtKB-SubCell"/>
</dbReference>
<dbReference type="InterPro" id="IPR002509">
    <property type="entry name" value="NODB_dom"/>
</dbReference>
<dbReference type="InterPro" id="IPR011330">
    <property type="entry name" value="Glyco_hydro/deAcase_b/a-brl"/>
</dbReference>
<keyword evidence="2" id="KW-0732">Signal</keyword>
<evidence type="ECO:0000256" key="1">
    <source>
        <dbReference type="ARBA" id="ARBA00004613"/>
    </source>
</evidence>
<dbReference type="CDD" id="cd10973">
    <property type="entry name" value="CE4_DAC_u4_5s"/>
    <property type="match status" value="1"/>
</dbReference>
<keyword evidence="5" id="KW-1185">Reference proteome</keyword>
<dbReference type="RefSeq" id="WP_091848460.1">
    <property type="nucleotide sequence ID" value="NZ_FOHZ01000001.1"/>
</dbReference>
<feature type="domain" description="NodB homology" evidence="3">
    <location>
        <begin position="78"/>
        <end position="328"/>
    </location>
</feature>
<dbReference type="PROSITE" id="PS51677">
    <property type="entry name" value="NODB"/>
    <property type="match status" value="1"/>
</dbReference>
<comment type="subcellular location">
    <subcellularLocation>
        <location evidence="1">Secreted</location>
    </subcellularLocation>
</comment>
<proteinExistence type="predicted"/>
<protein>
    <submittedName>
        <fullName evidence="4">Polysaccharide deacetylase</fullName>
    </submittedName>
</protein>
<sequence>MLNRTVLAALVTLTPLTAQSDLVVLQYHHVSDQTPPSTSTTVELFRSHLSRIRELGLDVAPLESATRSALSGELSDQEQVAITFDDAYASVWTTAAPILEEYGYPYTIFVNTDAVGSRGYMTWEQLEQASEREGVTIANHSHDHGHLARRPDEPKGAWLQRITASLDQAQSILDEKLGATAPLFAYPYGEYDSALEEMIDQRGWLAYGQQSGAIGQTSDTSRLPRFPLATAHGQLDGLDHKLRSRSLPVIDDAPGNSIVQDNPPELSLTLPDGFRTGALTCFASGQGRIPLTADQQTVSVRAPEPFSSRRFRYNCTYPAGDGRFYWFSRQWVDLSRPED</sequence>
<name>A0A1H9YSA9_9GAMM</name>